<evidence type="ECO:0000313" key="1">
    <source>
        <dbReference type="EMBL" id="KAF3560208.1"/>
    </source>
</evidence>
<protein>
    <recommendedName>
        <fullName evidence="3">DUF1985 domain-containing protein</fullName>
    </recommendedName>
</protein>
<proteinExistence type="predicted"/>
<gene>
    <name evidence="1" type="ORF">F2Q69_00013209</name>
</gene>
<evidence type="ECO:0000313" key="2">
    <source>
        <dbReference type="Proteomes" id="UP000712600"/>
    </source>
</evidence>
<evidence type="ECO:0008006" key="3">
    <source>
        <dbReference type="Google" id="ProtNLM"/>
    </source>
</evidence>
<dbReference type="EMBL" id="QGKX02000996">
    <property type="protein sequence ID" value="KAF3560208.1"/>
    <property type="molecule type" value="Genomic_DNA"/>
</dbReference>
<dbReference type="Proteomes" id="UP000712600">
    <property type="component" value="Unassembled WGS sequence"/>
</dbReference>
<comment type="caution">
    <text evidence="1">The sequence shown here is derived from an EMBL/GenBank/DDBJ whole genome shotgun (WGS) entry which is preliminary data.</text>
</comment>
<organism evidence="1 2">
    <name type="scientific">Brassica cretica</name>
    <name type="common">Mustard</name>
    <dbReference type="NCBI Taxonomy" id="69181"/>
    <lineage>
        <taxon>Eukaryota</taxon>
        <taxon>Viridiplantae</taxon>
        <taxon>Streptophyta</taxon>
        <taxon>Embryophyta</taxon>
        <taxon>Tracheophyta</taxon>
        <taxon>Spermatophyta</taxon>
        <taxon>Magnoliopsida</taxon>
        <taxon>eudicotyledons</taxon>
        <taxon>Gunneridae</taxon>
        <taxon>Pentapetalae</taxon>
        <taxon>rosids</taxon>
        <taxon>malvids</taxon>
        <taxon>Brassicales</taxon>
        <taxon>Brassicaceae</taxon>
        <taxon>Brassiceae</taxon>
        <taxon>Brassica</taxon>
    </lineage>
</organism>
<name>A0A8S9R9B4_BRACR</name>
<dbReference type="AlphaFoldDB" id="A0A8S9R9B4"/>
<accession>A0A8S9R9B4</accession>
<sequence length="143" mass="16651">MVMDLETFEQHPWGYEAFTDLVFSIKGITPERLSKESYSINGFVQVLQIWEYVETGNEDLKRTKLIFKRTFRMAGRRILKLSAQEEQKVVTSRNVVTQMYHELAKKTIEKVDKFEGQVNGLSHDVEELKHDNSMRGDNHLAAT</sequence>
<reference evidence="1" key="1">
    <citation type="submission" date="2019-12" db="EMBL/GenBank/DDBJ databases">
        <title>Genome sequencing and annotation of Brassica cretica.</title>
        <authorList>
            <person name="Studholme D.J."/>
            <person name="Sarris P."/>
        </authorList>
    </citation>
    <scope>NUCLEOTIDE SEQUENCE</scope>
    <source>
        <strain evidence="1">PFS-109/04</strain>
        <tissue evidence="1">Leaf</tissue>
    </source>
</reference>